<keyword evidence="1" id="KW-0479">Metal-binding</keyword>
<evidence type="ECO:0000256" key="4">
    <source>
        <dbReference type="PROSITE-ProRule" id="PRU00024"/>
    </source>
</evidence>
<evidence type="ECO:0008006" key="11">
    <source>
        <dbReference type="Google" id="ProtNLM"/>
    </source>
</evidence>
<feature type="domain" description="Tudor" evidence="8">
    <location>
        <begin position="1508"/>
        <end position="1569"/>
    </location>
</feature>
<dbReference type="GO" id="GO:0008270">
    <property type="term" value="F:zinc ion binding"/>
    <property type="evidence" value="ECO:0007669"/>
    <property type="project" value="UniProtKB-KW"/>
</dbReference>
<dbReference type="InterPro" id="IPR035437">
    <property type="entry name" value="SNase_OB-fold_sf"/>
</dbReference>
<dbReference type="Pfam" id="PF00643">
    <property type="entry name" value="zf-B_box"/>
    <property type="match status" value="1"/>
</dbReference>
<feature type="domain" description="RING-type" evidence="6">
    <location>
        <begin position="67"/>
        <end position="117"/>
    </location>
</feature>
<dbReference type="InterPro" id="IPR017907">
    <property type="entry name" value="Znf_RING_CS"/>
</dbReference>
<dbReference type="PROSITE" id="PS50304">
    <property type="entry name" value="TUDOR"/>
    <property type="match status" value="3"/>
</dbReference>
<feature type="region of interest" description="Disordered" evidence="5">
    <location>
        <begin position="16"/>
        <end position="37"/>
    </location>
</feature>
<feature type="region of interest" description="Disordered" evidence="5">
    <location>
        <begin position="1179"/>
        <end position="1211"/>
    </location>
</feature>
<dbReference type="InterPro" id="IPR000315">
    <property type="entry name" value="Znf_B-box"/>
</dbReference>
<dbReference type="PANTHER" id="PTHR16442:SF1">
    <property type="entry name" value="RING FINGER PROTEIN 17"/>
    <property type="match status" value="1"/>
</dbReference>
<proteinExistence type="predicted"/>
<dbReference type="Gene3D" id="2.30.30.140">
    <property type="match status" value="5"/>
</dbReference>
<feature type="compositionally biased region" description="Basic residues" evidence="5">
    <location>
        <begin position="491"/>
        <end position="509"/>
    </location>
</feature>
<dbReference type="OrthoDB" id="5800423at2759"/>
<keyword evidence="10" id="KW-1185">Reference proteome</keyword>
<name>A0A9P0FJI8_BRAAE</name>
<feature type="region of interest" description="Disordered" evidence="5">
    <location>
        <begin position="466"/>
        <end position="522"/>
    </location>
</feature>
<reference evidence="9" key="1">
    <citation type="submission" date="2021-12" db="EMBL/GenBank/DDBJ databases">
        <authorList>
            <person name="King R."/>
        </authorList>
    </citation>
    <scope>NUCLEOTIDE SEQUENCE</scope>
</reference>
<dbReference type="PROSITE" id="PS50089">
    <property type="entry name" value="ZF_RING_2"/>
    <property type="match status" value="1"/>
</dbReference>
<evidence type="ECO:0000256" key="5">
    <source>
        <dbReference type="SAM" id="MobiDB-lite"/>
    </source>
</evidence>
<dbReference type="Gene3D" id="2.40.50.90">
    <property type="match status" value="3"/>
</dbReference>
<protein>
    <recommendedName>
        <fullName evidence="11">RING finger protein 17</fullName>
    </recommendedName>
</protein>
<dbReference type="InterPro" id="IPR001841">
    <property type="entry name" value="Znf_RING"/>
</dbReference>
<dbReference type="Gene3D" id="3.30.40.10">
    <property type="entry name" value="Zinc/RING finger domain, C3HC4 (zinc finger)"/>
    <property type="match status" value="1"/>
</dbReference>
<evidence type="ECO:0000256" key="2">
    <source>
        <dbReference type="ARBA" id="ARBA00022771"/>
    </source>
</evidence>
<dbReference type="PANTHER" id="PTHR16442">
    <property type="entry name" value="RING FINGER PROTEIN 17"/>
    <property type="match status" value="1"/>
</dbReference>
<evidence type="ECO:0000256" key="3">
    <source>
        <dbReference type="ARBA" id="ARBA00022833"/>
    </source>
</evidence>
<feature type="compositionally biased region" description="Basic and acidic residues" evidence="5">
    <location>
        <begin position="1179"/>
        <end position="1202"/>
    </location>
</feature>
<keyword evidence="3" id="KW-0862">Zinc</keyword>
<dbReference type="PROSITE" id="PS50119">
    <property type="entry name" value="ZF_BBOX"/>
    <property type="match status" value="1"/>
</dbReference>
<dbReference type="GO" id="GO:0005737">
    <property type="term" value="C:cytoplasm"/>
    <property type="evidence" value="ECO:0007669"/>
    <property type="project" value="UniProtKB-ARBA"/>
</dbReference>
<feature type="compositionally biased region" description="Low complexity" evidence="5">
    <location>
        <begin position="19"/>
        <end position="32"/>
    </location>
</feature>
<dbReference type="Gene3D" id="3.30.160.60">
    <property type="entry name" value="Classic Zinc Finger"/>
    <property type="match status" value="1"/>
</dbReference>
<organism evidence="9 10">
    <name type="scientific">Brassicogethes aeneus</name>
    <name type="common">Rape pollen beetle</name>
    <name type="synonym">Meligethes aeneus</name>
    <dbReference type="NCBI Taxonomy" id="1431903"/>
    <lineage>
        <taxon>Eukaryota</taxon>
        <taxon>Metazoa</taxon>
        <taxon>Ecdysozoa</taxon>
        <taxon>Arthropoda</taxon>
        <taxon>Hexapoda</taxon>
        <taxon>Insecta</taxon>
        <taxon>Pterygota</taxon>
        <taxon>Neoptera</taxon>
        <taxon>Endopterygota</taxon>
        <taxon>Coleoptera</taxon>
        <taxon>Polyphaga</taxon>
        <taxon>Cucujiformia</taxon>
        <taxon>Nitidulidae</taxon>
        <taxon>Meligethinae</taxon>
        <taxon>Brassicogethes</taxon>
    </lineage>
</organism>
<dbReference type="SUPFAM" id="SSF63748">
    <property type="entry name" value="Tudor/PWWP/MBT"/>
    <property type="match status" value="5"/>
</dbReference>
<dbReference type="EMBL" id="OV121137">
    <property type="protein sequence ID" value="CAH0559264.1"/>
    <property type="molecule type" value="Genomic_DNA"/>
</dbReference>
<keyword evidence="2 4" id="KW-0863">Zinc-finger</keyword>
<feature type="domain" description="B box-type" evidence="7">
    <location>
        <begin position="237"/>
        <end position="277"/>
    </location>
</feature>
<dbReference type="SUPFAM" id="SSF57850">
    <property type="entry name" value="RING/U-box"/>
    <property type="match status" value="1"/>
</dbReference>
<dbReference type="Proteomes" id="UP001154078">
    <property type="component" value="Chromosome 6"/>
</dbReference>
<accession>A0A9P0FJI8</accession>
<evidence type="ECO:0000259" key="8">
    <source>
        <dbReference type="PROSITE" id="PS50304"/>
    </source>
</evidence>
<feature type="compositionally biased region" description="Low complexity" evidence="5">
    <location>
        <begin position="466"/>
        <end position="485"/>
    </location>
</feature>
<gene>
    <name evidence="9" type="ORF">MELIAE_LOCUS9387</name>
</gene>
<dbReference type="SUPFAM" id="SSF57845">
    <property type="entry name" value="B-box zinc-binding domain"/>
    <property type="match status" value="1"/>
</dbReference>
<dbReference type="InterPro" id="IPR013083">
    <property type="entry name" value="Znf_RING/FYVE/PHD"/>
</dbReference>
<evidence type="ECO:0000259" key="6">
    <source>
        <dbReference type="PROSITE" id="PS50089"/>
    </source>
</evidence>
<sequence length="1638" mass="187876">MWGQCPQAGYSNYSQPFAPNNRNQNNHPQHPRAQQTYYHRQQDQKIYQYPRAQQTYYHKEDQKIYNCPGCLQHFECLFQNNQFLGRVPLILKCQHTLCQDCIYKQCHTTQIVCHTCKKESSVGRRHLNNLQEVFPPNFYLIGFMMWFRTQNNQARSMNLVPTQVTLKSKQTNTATLQNDVNQSTDRCCFLTCSKNAEFYCNDCNDNYCGGCNVTIHKSAKSMWVHKTTLITDQKIQLELEKCTVHGNIKEFYCNVCEHDICVYCFVENHEGHEKTNLAFLGTEENFKLDGMRKKAKKVFAQLRKTQQKLTDLKKGNTEVAEKQIRSYFANLHGELYCVEKKLIDEAVAAKNDVGGLEDFSRKIRMSMQKLERVLSIMDAKHLNQHVLMDALKDVDTIPRFLLSESGDFDTIKFIVEPKLEPIESFFKLKKFEASYSLVSEDQLPEDYEIDGSDEEIDMSEISENTSISKMSTKSQQMSTSASTSAGLAKKAQPHHTKNKARQPKWKKNTSNKNLLVHPSSKNSVEKVTVTHVNSLESFFVQHHKFEKQYNQMENDIKEHIAKDPPYVVSPELNEVYLGLVGKLYARGRVVKEFRDPKTNDKKYDFYLMDRGTTETIDAKSLREITPSLAQRKPFAFECQLHNPTFINWSKDAHVHFAKLINKKEVHMLTKNYSFAVHEVEVMISSSTGQLTSVTDLLINTCNNVLSSSEEAGAVSPSPDSGVTYSQEIKLYPNSVKFHVNKTMDILIAYVNTPHDIYVQEYSNADVLAKLTTEMDRHYKKALAGCVPIANTYVVVRHKGPKTDGLYHRAFVRNVNAMEDRVDVFLVDWGIKTCVPTEDVKLLTESFTRLECQAIKVKLAHIEPYNMENDWSQSAIIFLEKFAIQKNQLKMTVNAVNPLEVVLFEENGAVDYCLNAQLVAERLAESTGKLSAVVEWPQIKANVSSKTEDVSLIGNMLNNVTLNSEDDDDSEAMQGLPKLIEISKFVSPDLIFIRLLDSRETHQQLYKEIQIHYSDPKVRIKMNSCKVNDKCVIYHTKQKAYCRGKIEDILDNGTCKIYLQDSGESEIVVKDNIFQNHEYFNKYLPAAIKACLADIKPAGDTGKWSTSAIDALKQTLKDNRELYVTKAGKLNDDFYFPVVMWYKHVIAGQGALDPSYIKYVSINNVLVKLGFAYRCNPKNKTESNRPDLEDEPVKLEQEEEKPIVKNNQPDGSPYRRIELPSADWHPAFKLKKRKFRALITCADDLGGYLYLHDEAYQVGYENLEEDIKAYFDFNQITRKRESWLPGQICTISYDQKWYRGKVTQVRSQEKIEVIMIDFGSTHLVHPNDLYIEILYPDIPAFATKVTLHNVHPKCGKWLTSDHDLLMKIVEEHADVVVHGPLEADVPEVTVFLDSGICLNKELVKRSQNLVEAHSLKTETTDDDDEPIVMEDEEIVDLTQLELRPTESYTLAELPKSALDKGSRMSILNVLNYNTVILNYANQSGDYFALFETMTEEMQEQSSSQPPLENIDLDRCCVCPYSEDDKWYRAKVYNLEGMEYGVVFVLFVDYGNIESVSCSDLRAMKPEWFQLPLLNHIAKVDIELCVTQQADHVTTQIKKLTNKTKTIEIVNEEPLTVRILEDDGSFSYQNLIDKGLIKAN</sequence>
<dbReference type="CDD" id="cd19757">
    <property type="entry name" value="Bbox1"/>
    <property type="match status" value="1"/>
</dbReference>
<feature type="domain" description="Tudor" evidence="8">
    <location>
        <begin position="778"/>
        <end position="849"/>
    </location>
</feature>
<dbReference type="Pfam" id="PF00567">
    <property type="entry name" value="TUDOR"/>
    <property type="match status" value="5"/>
</dbReference>
<evidence type="ECO:0000256" key="1">
    <source>
        <dbReference type="ARBA" id="ARBA00022723"/>
    </source>
</evidence>
<dbReference type="PROSITE" id="PS00518">
    <property type="entry name" value="ZF_RING_1"/>
    <property type="match status" value="1"/>
</dbReference>
<evidence type="ECO:0000259" key="7">
    <source>
        <dbReference type="PROSITE" id="PS50119"/>
    </source>
</evidence>
<dbReference type="InterPro" id="IPR002999">
    <property type="entry name" value="Tudor"/>
</dbReference>
<feature type="domain" description="Tudor" evidence="8">
    <location>
        <begin position="1281"/>
        <end position="1338"/>
    </location>
</feature>
<dbReference type="SMART" id="SM00333">
    <property type="entry name" value="TUDOR"/>
    <property type="match status" value="5"/>
</dbReference>
<dbReference type="CDD" id="cd20379">
    <property type="entry name" value="Tudor_dTUD-like"/>
    <property type="match status" value="1"/>
</dbReference>
<evidence type="ECO:0000313" key="9">
    <source>
        <dbReference type="EMBL" id="CAH0559264.1"/>
    </source>
</evidence>
<evidence type="ECO:0000313" key="10">
    <source>
        <dbReference type="Proteomes" id="UP001154078"/>
    </source>
</evidence>